<evidence type="ECO:0000259" key="1">
    <source>
        <dbReference type="Pfam" id="PF24957"/>
    </source>
</evidence>
<gene>
    <name evidence="2" type="ORF">GA0070214_103289</name>
</gene>
<name>A0A1C4W762_9ACTN</name>
<protein>
    <recommendedName>
        <fullName evidence="1">DISARM protein DrmE C-terminal domain-containing protein</fullName>
    </recommendedName>
</protein>
<dbReference type="Pfam" id="PF24957">
    <property type="entry name" value="DrmE_C"/>
    <property type="match status" value="1"/>
</dbReference>
<dbReference type="InterPro" id="IPR056666">
    <property type="entry name" value="DrmE_C"/>
</dbReference>
<keyword evidence="3" id="KW-1185">Reference proteome</keyword>
<dbReference type="AlphaFoldDB" id="A0A1C4W762"/>
<dbReference type="EMBL" id="FMCS01000003">
    <property type="protein sequence ID" value="SCE92056.1"/>
    <property type="molecule type" value="Genomic_DNA"/>
</dbReference>
<dbReference type="Proteomes" id="UP000199629">
    <property type="component" value="Unassembled WGS sequence"/>
</dbReference>
<dbReference type="RefSeq" id="WP_091261841.1">
    <property type="nucleotide sequence ID" value="NZ_FMCS01000003.1"/>
</dbReference>
<proteinExistence type="predicted"/>
<evidence type="ECO:0000313" key="2">
    <source>
        <dbReference type="EMBL" id="SCE92056.1"/>
    </source>
</evidence>
<feature type="domain" description="DISARM protein DrmE C-terminal" evidence="1">
    <location>
        <begin position="589"/>
        <end position="737"/>
    </location>
</feature>
<organism evidence="2 3">
    <name type="scientific">Micromonospora chaiyaphumensis</name>
    <dbReference type="NCBI Taxonomy" id="307119"/>
    <lineage>
        <taxon>Bacteria</taxon>
        <taxon>Bacillati</taxon>
        <taxon>Actinomycetota</taxon>
        <taxon>Actinomycetes</taxon>
        <taxon>Micromonosporales</taxon>
        <taxon>Micromonosporaceae</taxon>
        <taxon>Micromonospora</taxon>
    </lineage>
</organism>
<sequence length="787" mass="82095">MAAAGTRGLSDCVLSGLLMRGRGGGRPLPFAPTVLDAELLQAADAAMTARIPLAVVVPASVTAAPVVLAASAAVAAALHRGRLNPQIGVASVRLADRDLYDELAVRTQRLVDFVPRAVVTAAGQPQVIGRSKLDAGGRVYLTGRVARLLPLLERLEGVIVAAGAATADELAAVLQQTGRRIPAVYLTGDPYDAGLDIVRSAGGVVWAWDAACLPALAGPAATPRTADAGAVFAAAQQLQATGAAVVDIVVPQPGTVLDPALDTLWKAAGQLAGTATADPVGLRWAWQAFHAVASVPVRPDVYDRFPGANPYRMRLGTLVEIARGYAEHAAGSSRDAWLRFADALTDALRAATEQPRTGQLIDWVTARVEAGERAILLVRGASAAATVTAALTESPRTPLGWEQMVPVRTVTAAARGMVEPGVPLAVVGTLPRSRSGLLTLPPAPAVLQLTCGPLEGRRAVRQAVAARARMAHLRTEAVTVSAAALGVTPGCRPVGTDPAAAVRVVDGGVVRAVDANEMASAKDTAWDPFAVHVTGVLRAVMAVAEDDLGTLPVRESTSTDSDVPAIAVHLDDPNGPRMLWLPPNELVTRRRGPTLSRVAAKALQSGDVLLLVDRAARTYLRVALTEKLSERTEYAALRMLVDFWHARAAAARDRGLTQQQILDRMTGTTLTTAGAVGHWMRGTVDGPADSADIARFARAVNDDALLAEAERVAWALRTLHIVHRKLGAWLAGQVETAASRAKDSVVDADLGVHVADLLDAITEHPVADVDPAEQLVPAHLVGVLASA</sequence>
<evidence type="ECO:0000313" key="3">
    <source>
        <dbReference type="Proteomes" id="UP000199629"/>
    </source>
</evidence>
<reference evidence="3" key="1">
    <citation type="submission" date="2016-06" db="EMBL/GenBank/DDBJ databases">
        <authorList>
            <person name="Varghese N."/>
            <person name="Submissions Spin"/>
        </authorList>
    </citation>
    <scope>NUCLEOTIDE SEQUENCE [LARGE SCALE GENOMIC DNA]</scope>
    <source>
        <strain evidence="3">DSM 45246</strain>
    </source>
</reference>
<accession>A0A1C4W762</accession>